<name>A0A0G0C9W6_9BACT</name>
<comment type="caution">
    <text evidence="1">The sequence shown here is derived from an EMBL/GenBank/DDBJ whole genome shotgun (WGS) entry which is preliminary data.</text>
</comment>
<evidence type="ECO:0000313" key="1">
    <source>
        <dbReference type="EMBL" id="KKP77988.1"/>
    </source>
</evidence>
<feature type="non-terminal residue" evidence="1">
    <location>
        <position position="1"/>
    </location>
</feature>
<dbReference type="EMBL" id="LBQH01000006">
    <property type="protein sequence ID" value="KKP77988.1"/>
    <property type="molecule type" value="Genomic_DNA"/>
</dbReference>
<gene>
    <name evidence="1" type="ORF">UR73_C0006G0016</name>
</gene>
<accession>A0A0G0C9W6</accession>
<sequence length="80" mass="9575">AISKVVLDEMNGLAYYIIRKNAKQETVRNPNYKIVNEPEKLDWEKILLKYGITPKTPVIKQIMRKYEKFEWLFKEDSVDI</sequence>
<dbReference type="AlphaFoldDB" id="A0A0G0C9W6"/>
<dbReference type="Proteomes" id="UP000034816">
    <property type="component" value="Unassembled WGS sequence"/>
</dbReference>
<proteinExistence type="predicted"/>
<evidence type="ECO:0000313" key="2">
    <source>
        <dbReference type="Proteomes" id="UP000034816"/>
    </source>
</evidence>
<organism evidence="1 2">
    <name type="scientific">candidate division WS6 bacterium GW2011_GWF1_35_23</name>
    <dbReference type="NCBI Taxonomy" id="1619097"/>
    <lineage>
        <taxon>Bacteria</taxon>
        <taxon>Candidatus Dojkabacteria</taxon>
    </lineage>
</organism>
<protein>
    <submittedName>
        <fullName evidence="1">Uncharacterized protein</fullName>
    </submittedName>
</protein>
<reference evidence="1 2" key="1">
    <citation type="journal article" date="2015" name="Nature">
        <title>rRNA introns, odd ribosomes, and small enigmatic genomes across a large radiation of phyla.</title>
        <authorList>
            <person name="Brown C.T."/>
            <person name="Hug L.A."/>
            <person name="Thomas B.C."/>
            <person name="Sharon I."/>
            <person name="Castelle C.J."/>
            <person name="Singh A."/>
            <person name="Wilkins M.J."/>
            <person name="Williams K.H."/>
            <person name="Banfield J.F."/>
        </authorList>
    </citation>
    <scope>NUCLEOTIDE SEQUENCE [LARGE SCALE GENOMIC DNA]</scope>
</reference>